<feature type="domain" description="Enoyl reductase (ER)" evidence="3">
    <location>
        <begin position="21"/>
        <end position="312"/>
    </location>
</feature>
<dbReference type="InterPro" id="IPR020843">
    <property type="entry name" value="ER"/>
</dbReference>
<dbReference type="Gene3D" id="3.90.180.10">
    <property type="entry name" value="Medium-chain alcohol dehydrogenases, catalytic domain"/>
    <property type="match status" value="1"/>
</dbReference>
<evidence type="ECO:0000313" key="4">
    <source>
        <dbReference type="EMBL" id="KAK4250405.1"/>
    </source>
</evidence>
<proteinExistence type="inferred from homology"/>
<dbReference type="SUPFAM" id="SSF51735">
    <property type="entry name" value="NAD(P)-binding Rossmann-fold domains"/>
    <property type="match status" value="1"/>
</dbReference>
<comment type="similarity">
    <text evidence="1">Belongs to the zinc-containing alcohol dehydrogenase family.</text>
</comment>
<dbReference type="EMBL" id="MU857613">
    <property type="protein sequence ID" value="KAK4250405.1"/>
    <property type="molecule type" value="Genomic_DNA"/>
</dbReference>
<keyword evidence="2" id="KW-0560">Oxidoreductase</keyword>
<dbReference type="InterPro" id="IPR036291">
    <property type="entry name" value="NAD(P)-bd_dom_sf"/>
</dbReference>
<organism evidence="4 5">
    <name type="scientific">Corynascus novoguineensis</name>
    <dbReference type="NCBI Taxonomy" id="1126955"/>
    <lineage>
        <taxon>Eukaryota</taxon>
        <taxon>Fungi</taxon>
        <taxon>Dikarya</taxon>
        <taxon>Ascomycota</taxon>
        <taxon>Pezizomycotina</taxon>
        <taxon>Sordariomycetes</taxon>
        <taxon>Sordariomycetidae</taxon>
        <taxon>Sordariales</taxon>
        <taxon>Chaetomiaceae</taxon>
        <taxon>Corynascus</taxon>
    </lineage>
</organism>
<dbReference type="InterPro" id="IPR011032">
    <property type="entry name" value="GroES-like_sf"/>
</dbReference>
<dbReference type="PANTHER" id="PTHR45348:SF3">
    <property type="entry name" value="ENOYL REDUCTASE (ER) DOMAIN-CONTAINING PROTEIN"/>
    <property type="match status" value="1"/>
</dbReference>
<dbReference type="GO" id="GO:0016651">
    <property type="term" value="F:oxidoreductase activity, acting on NAD(P)H"/>
    <property type="evidence" value="ECO:0007669"/>
    <property type="project" value="InterPro"/>
</dbReference>
<sequence>MASLPAFVPATHPAVAITSPGKPLQLINLPTIPPSPGEVLVHVTHTSSSPLDLHRASGDLHVHNNTPFVMGITIGGTVVAVGPNTASGLRVGDRVFGFVNDGSEREAGFQAYATVPAWKLGRVPEGIDIRDAVAVPANLVTAVHTVVQDLGLPLPWPVVPPVPSSAAEKGRAKEKEDKIVLVWGAASSVGMYVLQVLRHWGYRHVLAVASGKHHEALKELGARQCFDYREGDVVGKVLGYLEGLEKKENNKEGRPRVPYIVDCIGSKEGTLRPLTRIADKGSRVAVMLPVINVHTTKDQKSELEMDVGKVLVGEWKNGVELRGVRTFLYHQNEFFKHHLQPEIVPALLEQRVIKPNKLRMVEGKTLLDRAQKALDLLRDQAVSGEKLVWRVADDIY</sequence>
<dbReference type="Pfam" id="PF08240">
    <property type="entry name" value="ADH_N"/>
    <property type="match status" value="1"/>
</dbReference>
<dbReference type="InterPro" id="IPR047122">
    <property type="entry name" value="Trans-enoyl_RdTase-like"/>
</dbReference>
<name>A0AAN7CYP9_9PEZI</name>
<protein>
    <submittedName>
        <fullName evidence="4">Chaperonin 10-like protein</fullName>
    </submittedName>
</protein>
<dbReference type="InterPro" id="IPR013154">
    <property type="entry name" value="ADH-like_N"/>
</dbReference>
<evidence type="ECO:0000256" key="1">
    <source>
        <dbReference type="ARBA" id="ARBA00008072"/>
    </source>
</evidence>
<comment type="caution">
    <text evidence="4">The sequence shown here is derived from an EMBL/GenBank/DDBJ whole genome shotgun (WGS) entry which is preliminary data.</text>
</comment>
<dbReference type="CDD" id="cd08249">
    <property type="entry name" value="enoyl_reductase_like"/>
    <property type="match status" value="1"/>
</dbReference>
<dbReference type="SMART" id="SM00829">
    <property type="entry name" value="PKS_ER"/>
    <property type="match status" value="1"/>
</dbReference>
<dbReference type="AlphaFoldDB" id="A0AAN7CYP9"/>
<accession>A0AAN7CYP9</accession>
<reference evidence="4" key="2">
    <citation type="submission" date="2023-05" db="EMBL/GenBank/DDBJ databases">
        <authorList>
            <consortium name="Lawrence Berkeley National Laboratory"/>
            <person name="Steindorff A."/>
            <person name="Hensen N."/>
            <person name="Bonometti L."/>
            <person name="Westerberg I."/>
            <person name="Brannstrom I.O."/>
            <person name="Guillou S."/>
            <person name="Cros-Aarteil S."/>
            <person name="Calhoun S."/>
            <person name="Haridas S."/>
            <person name="Kuo A."/>
            <person name="Mondo S."/>
            <person name="Pangilinan J."/>
            <person name="Riley R."/>
            <person name="Labutti K."/>
            <person name="Andreopoulos B."/>
            <person name="Lipzen A."/>
            <person name="Chen C."/>
            <person name="Yanf M."/>
            <person name="Daum C."/>
            <person name="Ng V."/>
            <person name="Clum A."/>
            <person name="Ohm R."/>
            <person name="Martin F."/>
            <person name="Silar P."/>
            <person name="Natvig D."/>
            <person name="Lalanne C."/>
            <person name="Gautier V."/>
            <person name="Ament-Velasquez S.L."/>
            <person name="Kruys A."/>
            <person name="Hutchinson M.I."/>
            <person name="Powell A.J."/>
            <person name="Barry K."/>
            <person name="Miller A.N."/>
            <person name="Grigoriev I.V."/>
            <person name="Debuchy R."/>
            <person name="Gladieux P."/>
            <person name="Thoren M.H."/>
            <person name="Johannesson H."/>
        </authorList>
    </citation>
    <scope>NUCLEOTIDE SEQUENCE</scope>
    <source>
        <strain evidence="4">CBS 359.72</strain>
    </source>
</reference>
<reference evidence="4" key="1">
    <citation type="journal article" date="2023" name="Mol. Phylogenet. Evol.">
        <title>Genome-scale phylogeny and comparative genomics of the fungal order Sordariales.</title>
        <authorList>
            <person name="Hensen N."/>
            <person name="Bonometti L."/>
            <person name="Westerberg I."/>
            <person name="Brannstrom I.O."/>
            <person name="Guillou S."/>
            <person name="Cros-Aarteil S."/>
            <person name="Calhoun S."/>
            <person name="Haridas S."/>
            <person name="Kuo A."/>
            <person name="Mondo S."/>
            <person name="Pangilinan J."/>
            <person name="Riley R."/>
            <person name="LaButti K."/>
            <person name="Andreopoulos B."/>
            <person name="Lipzen A."/>
            <person name="Chen C."/>
            <person name="Yan M."/>
            <person name="Daum C."/>
            <person name="Ng V."/>
            <person name="Clum A."/>
            <person name="Steindorff A."/>
            <person name="Ohm R.A."/>
            <person name="Martin F."/>
            <person name="Silar P."/>
            <person name="Natvig D.O."/>
            <person name="Lalanne C."/>
            <person name="Gautier V."/>
            <person name="Ament-Velasquez S.L."/>
            <person name="Kruys A."/>
            <person name="Hutchinson M.I."/>
            <person name="Powell A.J."/>
            <person name="Barry K."/>
            <person name="Miller A.N."/>
            <person name="Grigoriev I.V."/>
            <person name="Debuchy R."/>
            <person name="Gladieux P."/>
            <person name="Hiltunen Thoren M."/>
            <person name="Johannesson H."/>
        </authorList>
    </citation>
    <scope>NUCLEOTIDE SEQUENCE</scope>
    <source>
        <strain evidence="4">CBS 359.72</strain>
    </source>
</reference>
<evidence type="ECO:0000259" key="3">
    <source>
        <dbReference type="SMART" id="SM00829"/>
    </source>
</evidence>
<evidence type="ECO:0000256" key="2">
    <source>
        <dbReference type="ARBA" id="ARBA00023002"/>
    </source>
</evidence>
<dbReference type="Gene3D" id="3.40.50.720">
    <property type="entry name" value="NAD(P)-binding Rossmann-like Domain"/>
    <property type="match status" value="1"/>
</dbReference>
<dbReference type="PANTHER" id="PTHR45348">
    <property type="entry name" value="HYPOTHETICAL OXIDOREDUCTASE (EUROFUNG)"/>
    <property type="match status" value="1"/>
</dbReference>
<dbReference type="Proteomes" id="UP001303647">
    <property type="component" value="Unassembled WGS sequence"/>
</dbReference>
<keyword evidence="5" id="KW-1185">Reference proteome</keyword>
<evidence type="ECO:0000313" key="5">
    <source>
        <dbReference type="Proteomes" id="UP001303647"/>
    </source>
</evidence>
<dbReference type="SUPFAM" id="SSF50129">
    <property type="entry name" value="GroES-like"/>
    <property type="match status" value="1"/>
</dbReference>
<gene>
    <name evidence="4" type="ORF">C7999DRAFT_11778</name>
</gene>